<evidence type="ECO:0000256" key="1">
    <source>
        <dbReference type="ARBA" id="ARBA00022741"/>
    </source>
</evidence>
<feature type="domain" description="HTH luxR-type" evidence="3">
    <location>
        <begin position="922"/>
        <end position="987"/>
    </location>
</feature>
<accession>A0A6N7EEG8</accession>
<comment type="caution">
    <text evidence="4">The sequence shown here is derived from an EMBL/GenBank/DDBJ whole genome shotgun (WGS) entry which is preliminary data.</text>
</comment>
<dbReference type="AlphaFoldDB" id="A0A6N7EEG8"/>
<dbReference type="GO" id="GO:0004016">
    <property type="term" value="F:adenylate cyclase activity"/>
    <property type="evidence" value="ECO:0007669"/>
    <property type="project" value="TreeGrafter"/>
</dbReference>
<keyword evidence="2" id="KW-0067">ATP-binding</keyword>
<evidence type="ECO:0000313" key="4">
    <source>
        <dbReference type="EMBL" id="MPV36420.1"/>
    </source>
</evidence>
<keyword evidence="1" id="KW-0547">Nucleotide-binding</keyword>
<dbReference type="EMBL" id="WHPC01000011">
    <property type="protein sequence ID" value="MPV36420.1"/>
    <property type="molecule type" value="Genomic_DNA"/>
</dbReference>
<dbReference type="SMART" id="SM00421">
    <property type="entry name" value="HTH_LUXR"/>
    <property type="match status" value="1"/>
</dbReference>
<dbReference type="InterPro" id="IPR000792">
    <property type="entry name" value="Tscrpt_reg_LuxR_C"/>
</dbReference>
<dbReference type="GO" id="GO:0006355">
    <property type="term" value="P:regulation of DNA-templated transcription"/>
    <property type="evidence" value="ECO:0007669"/>
    <property type="project" value="InterPro"/>
</dbReference>
<dbReference type="Pfam" id="PF00196">
    <property type="entry name" value="GerE"/>
    <property type="match status" value="1"/>
</dbReference>
<evidence type="ECO:0000259" key="3">
    <source>
        <dbReference type="PROSITE" id="PS50043"/>
    </source>
</evidence>
<dbReference type="Proteomes" id="UP000437709">
    <property type="component" value="Unassembled WGS sequence"/>
</dbReference>
<dbReference type="InterPro" id="IPR016032">
    <property type="entry name" value="Sig_transdc_resp-reg_C-effctor"/>
</dbReference>
<protein>
    <submittedName>
        <fullName evidence="4">AAA family ATPase</fullName>
    </submittedName>
</protein>
<dbReference type="SUPFAM" id="SSF52540">
    <property type="entry name" value="P-loop containing nucleoside triphosphate hydrolases"/>
    <property type="match status" value="1"/>
</dbReference>
<name>A0A6N7EEG8_9MICO</name>
<dbReference type="GO" id="GO:0005737">
    <property type="term" value="C:cytoplasm"/>
    <property type="evidence" value="ECO:0007669"/>
    <property type="project" value="TreeGrafter"/>
</dbReference>
<dbReference type="SUPFAM" id="SSF48452">
    <property type="entry name" value="TPR-like"/>
    <property type="match status" value="1"/>
</dbReference>
<dbReference type="PANTHER" id="PTHR16305:SF35">
    <property type="entry name" value="TRANSCRIPTIONAL ACTIVATOR DOMAIN"/>
    <property type="match status" value="1"/>
</dbReference>
<proteinExistence type="predicted"/>
<evidence type="ECO:0000313" key="5">
    <source>
        <dbReference type="Proteomes" id="UP000437709"/>
    </source>
</evidence>
<dbReference type="InterPro" id="IPR011990">
    <property type="entry name" value="TPR-like_helical_dom_sf"/>
</dbReference>
<dbReference type="PROSITE" id="PS50043">
    <property type="entry name" value="HTH_LUXR_2"/>
    <property type="match status" value="1"/>
</dbReference>
<dbReference type="CDD" id="cd06170">
    <property type="entry name" value="LuxR_C_like"/>
    <property type="match status" value="1"/>
</dbReference>
<sequence>MTRGYRDVVDGGHHVGVASTRAVPLVGRVSELERLEALTGLSGDAPPRAVVVAGDAGVGKTRLLTELAARAEAAGVPVVVGHCTDIGDGALPFLPFGEIFGRLEASEPARFADLAARHPALLRLRPGRAAETDGPDDVGRTDVLDAVHAALERLAAASGLLVVVEDLHWADPSTRDLLTILFTRGFAARVAVVASYRSDDLHRRHPLRARAAEWARLPGVERLQLGPLPDADVRLLVRGLGPGLDAEGDVGEIVRRAEGNAFFAEELAHARTAGDAALPADLADLLLLRLDRLDGTARTVVRAVACAGRRVTHELLARVVDLGDDELERAVRSAVDSNVVVTVEGDAYAFRHALLAEAVHDDLLPGERQRLHAGYVAALRAGGVDGSAAELAHHALAAQDVATAVTAGIQAGDDAVAVGGPQEAAAHYLRVLELLGRPGAPEVDVTELTLRAADALLAAGHPHRSADLVTDLLDQRRHGPAGPDRAGLLLARAAALREIDVDVDDALDVTTEALTLAGEEPTPLRARALTAHAYATYDRGRDADATRFAEEALEVATALDQRRVASDAATLLGRLKERSGDPEGSLVALGDVVARARRDGDVVALVRGLHLTGTIHFEIGELARARQVYLEAAAIAVEHGHQWSPNGLDARLLACLTAYMTGDWDAVAVESDLSGQSPPPLIEAMFRAIGLTRAVARGDDDAAGMLDRVHPWWPRDGLVCVHSAGAAVDLYGQRGDVAGAVAVHDEAVRTLSALWHADDGLFQARVRLGAVLLGRLADAAAQAGAEVEHLLDVGVAEADAVERTVARATATGRPYGIEGRAWWARARAELLHLRWAAGIDPPGDDELIGTWRRAVEDFEALGQPYERARSQARLARVLRAAGSTQEASRLAGSAHRTAEALGARPLLAELRDLTGRSAADASRGSGPELTPREREVLALVAEGRSNGQIAQQLFISTKTASVHVSNILAKLGASGRTEAAAVARRRGLLDRPR</sequence>
<dbReference type="GO" id="GO:0005524">
    <property type="term" value="F:ATP binding"/>
    <property type="evidence" value="ECO:0007669"/>
    <property type="project" value="UniProtKB-KW"/>
</dbReference>
<dbReference type="InterPro" id="IPR036388">
    <property type="entry name" value="WH-like_DNA-bd_sf"/>
</dbReference>
<dbReference type="PANTHER" id="PTHR16305">
    <property type="entry name" value="TESTICULAR SOLUBLE ADENYLYL CYCLASE"/>
    <property type="match status" value="1"/>
</dbReference>
<dbReference type="GO" id="GO:0003677">
    <property type="term" value="F:DNA binding"/>
    <property type="evidence" value="ECO:0007669"/>
    <property type="project" value="InterPro"/>
</dbReference>
<dbReference type="SUPFAM" id="SSF46894">
    <property type="entry name" value="C-terminal effector domain of the bipartite response regulators"/>
    <property type="match status" value="1"/>
</dbReference>
<dbReference type="InterPro" id="IPR041664">
    <property type="entry name" value="AAA_16"/>
</dbReference>
<gene>
    <name evidence="4" type="ORF">GB881_05030</name>
</gene>
<dbReference type="Pfam" id="PF13191">
    <property type="entry name" value="AAA_16"/>
    <property type="match status" value="1"/>
</dbReference>
<reference evidence="4 5" key="1">
    <citation type="submission" date="2019-10" db="EMBL/GenBank/DDBJ databases">
        <title>Georgenia wutianyii sp. nov. and Georgenia yuyongxinii sp. nov. isolated from plateau pika (Ochotona curzoniae) in the Qinghai-Tibet plateau of China.</title>
        <authorList>
            <person name="Tian Z."/>
        </authorList>
    </citation>
    <scope>NUCLEOTIDE SEQUENCE [LARGE SCALE GENOMIC DNA]</scope>
    <source>
        <strain evidence="4 5">JCM 19765</strain>
    </source>
</reference>
<dbReference type="PRINTS" id="PR00038">
    <property type="entry name" value="HTHLUXR"/>
</dbReference>
<keyword evidence="5" id="KW-1185">Reference proteome</keyword>
<dbReference type="Gene3D" id="1.25.40.10">
    <property type="entry name" value="Tetratricopeptide repeat domain"/>
    <property type="match status" value="1"/>
</dbReference>
<evidence type="ECO:0000256" key="2">
    <source>
        <dbReference type="ARBA" id="ARBA00022840"/>
    </source>
</evidence>
<dbReference type="InterPro" id="IPR027417">
    <property type="entry name" value="P-loop_NTPase"/>
</dbReference>
<organism evidence="4 5">
    <name type="scientific">Georgenia subflava</name>
    <dbReference type="NCBI Taxonomy" id="1622177"/>
    <lineage>
        <taxon>Bacteria</taxon>
        <taxon>Bacillati</taxon>
        <taxon>Actinomycetota</taxon>
        <taxon>Actinomycetes</taxon>
        <taxon>Micrococcales</taxon>
        <taxon>Bogoriellaceae</taxon>
        <taxon>Georgenia</taxon>
    </lineage>
</organism>
<dbReference type="Gene3D" id="1.10.10.10">
    <property type="entry name" value="Winged helix-like DNA-binding domain superfamily/Winged helix DNA-binding domain"/>
    <property type="match status" value="1"/>
</dbReference>